<evidence type="ECO:0000256" key="9">
    <source>
        <dbReference type="ARBA" id="ARBA00023212"/>
    </source>
</evidence>
<evidence type="ECO:0000256" key="12">
    <source>
        <dbReference type="ARBA" id="ARBA00032583"/>
    </source>
</evidence>
<dbReference type="RefSeq" id="XP_040726364.1">
    <property type="nucleotide sequence ID" value="XM_040867335.1"/>
</dbReference>
<evidence type="ECO:0000256" key="6">
    <source>
        <dbReference type="ARBA" id="ARBA00022454"/>
    </source>
</evidence>
<evidence type="ECO:0000256" key="7">
    <source>
        <dbReference type="ARBA" id="ARBA00022490"/>
    </source>
</evidence>
<protein>
    <recommendedName>
        <fullName evidence="5">DASH complex subunit SPC19</fullName>
    </recommendedName>
    <alternativeName>
        <fullName evidence="12">Outer kinetochore protein SPC19</fullName>
    </alternativeName>
</protein>
<evidence type="ECO:0000313" key="14">
    <source>
        <dbReference type="EMBL" id="ORY84346.1"/>
    </source>
</evidence>
<dbReference type="OrthoDB" id="3361333at2759"/>
<evidence type="ECO:0000256" key="1">
    <source>
        <dbReference type="ARBA" id="ARBA00004123"/>
    </source>
</evidence>
<feature type="region of interest" description="Disordered" evidence="13">
    <location>
        <begin position="97"/>
        <end position="141"/>
    </location>
</feature>
<keyword evidence="15" id="KW-1185">Reference proteome</keyword>
<evidence type="ECO:0000256" key="13">
    <source>
        <dbReference type="SAM" id="MobiDB-lite"/>
    </source>
</evidence>
<dbReference type="EMBL" id="MCFI01000006">
    <property type="protein sequence ID" value="ORY84346.1"/>
    <property type="molecule type" value="Genomic_DNA"/>
</dbReference>
<keyword evidence="9" id="KW-0206">Cytoskeleton</keyword>
<accession>A0A1Y2FM98</accession>
<name>A0A1Y2FM98_PROLT</name>
<dbReference type="PANTHER" id="PTHR28262:SF1">
    <property type="entry name" value="DASH COMPLEX SUBUNIT SPC19"/>
    <property type="match status" value="1"/>
</dbReference>
<reference evidence="14 15" key="1">
    <citation type="submission" date="2016-07" db="EMBL/GenBank/DDBJ databases">
        <title>Pervasive Adenine N6-methylation of Active Genes in Fungi.</title>
        <authorList>
            <consortium name="DOE Joint Genome Institute"/>
            <person name="Mondo S.J."/>
            <person name="Dannebaum R.O."/>
            <person name="Kuo R.C."/>
            <person name="Labutti K."/>
            <person name="Haridas S."/>
            <person name="Kuo A."/>
            <person name="Salamov A."/>
            <person name="Ahrendt S.R."/>
            <person name="Lipzen A."/>
            <person name="Sullivan W."/>
            <person name="Andreopoulos W.B."/>
            <person name="Clum A."/>
            <person name="Lindquist E."/>
            <person name="Daum C."/>
            <person name="Ramamoorthy G.K."/>
            <person name="Gryganskyi A."/>
            <person name="Culley D."/>
            <person name="Magnuson J.K."/>
            <person name="James T.Y."/>
            <person name="O'Malley M.A."/>
            <person name="Stajich J.E."/>
            <person name="Spatafora J.W."/>
            <person name="Visel A."/>
            <person name="Grigoriev I.V."/>
        </authorList>
    </citation>
    <scope>NUCLEOTIDE SEQUENCE [LARGE SCALE GENOMIC DNA]</scope>
    <source>
        <strain evidence="14 15">12-1054</strain>
    </source>
</reference>
<feature type="non-terminal residue" evidence="14">
    <location>
        <position position="1"/>
    </location>
</feature>
<comment type="subcellular location">
    <subcellularLocation>
        <location evidence="3">Chromosome</location>
        <location evidence="3">Centromere</location>
        <location evidence="3">Kinetochore</location>
    </subcellularLocation>
    <subcellularLocation>
        <location evidence="2">Cytoplasm</location>
        <location evidence="2">Cytoskeleton</location>
        <location evidence="2">Spindle</location>
    </subcellularLocation>
    <subcellularLocation>
        <location evidence="1">Nucleus</location>
    </subcellularLocation>
</comment>
<evidence type="ECO:0000256" key="2">
    <source>
        <dbReference type="ARBA" id="ARBA00004186"/>
    </source>
</evidence>
<dbReference type="OMA" id="DCCEEAH"/>
<gene>
    <name evidence="14" type="ORF">BCR37DRAFT_339588</name>
</gene>
<evidence type="ECO:0000256" key="4">
    <source>
        <dbReference type="ARBA" id="ARBA00008952"/>
    </source>
</evidence>
<proteinExistence type="inferred from homology"/>
<evidence type="ECO:0000256" key="8">
    <source>
        <dbReference type="ARBA" id="ARBA00022838"/>
    </source>
</evidence>
<feature type="compositionally biased region" description="Basic residues" evidence="13">
    <location>
        <begin position="132"/>
        <end position="141"/>
    </location>
</feature>
<sequence>LEGCVASLRASCTTLQNSLDIFHDSIADFPRLHTVLANTRHFELLPESHVLAAQRELVAEIGPLREELLGRAQKWVTGEERREQGLKSKVALNKVRLQSTTSSTSTSASASVKEASGHEAAGQAERAERMRLLRAKKARLQ</sequence>
<keyword evidence="10" id="KW-0539">Nucleus</keyword>
<comment type="similarity">
    <text evidence="4">Belongs to the DASH complex SPC19 family.</text>
</comment>
<dbReference type="GeneID" id="63783934"/>
<keyword evidence="11" id="KW-0137">Centromere</keyword>
<dbReference type="PANTHER" id="PTHR28262">
    <property type="entry name" value="DASH COMPLEX SUBUNIT SPC19"/>
    <property type="match status" value="1"/>
</dbReference>
<dbReference type="Pfam" id="PF08287">
    <property type="entry name" value="DASH_Spc19"/>
    <property type="match status" value="1"/>
</dbReference>
<keyword evidence="6" id="KW-0158">Chromosome</keyword>
<comment type="caution">
    <text evidence="14">The sequence shown here is derived from an EMBL/GenBank/DDBJ whole genome shotgun (WGS) entry which is preliminary data.</text>
</comment>
<feature type="non-terminal residue" evidence="14">
    <location>
        <position position="141"/>
    </location>
</feature>
<evidence type="ECO:0000256" key="5">
    <source>
        <dbReference type="ARBA" id="ARBA00016329"/>
    </source>
</evidence>
<feature type="compositionally biased region" description="Low complexity" evidence="13">
    <location>
        <begin position="99"/>
        <end position="111"/>
    </location>
</feature>
<evidence type="ECO:0000313" key="15">
    <source>
        <dbReference type="Proteomes" id="UP000193685"/>
    </source>
</evidence>
<dbReference type="Proteomes" id="UP000193685">
    <property type="component" value="Unassembled WGS sequence"/>
</dbReference>
<keyword evidence="7" id="KW-0963">Cytoplasm</keyword>
<evidence type="ECO:0000256" key="10">
    <source>
        <dbReference type="ARBA" id="ARBA00023242"/>
    </source>
</evidence>
<evidence type="ECO:0000256" key="3">
    <source>
        <dbReference type="ARBA" id="ARBA00004629"/>
    </source>
</evidence>
<organism evidence="14 15">
    <name type="scientific">Protomyces lactucae-debilis</name>
    <dbReference type="NCBI Taxonomy" id="2754530"/>
    <lineage>
        <taxon>Eukaryota</taxon>
        <taxon>Fungi</taxon>
        <taxon>Dikarya</taxon>
        <taxon>Ascomycota</taxon>
        <taxon>Taphrinomycotina</taxon>
        <taxon>Taphrinomycetes</taxon>
        <taxon>Taphrinales</taxon>
        <taxon>Protomycetaceae</taxon>
        <taxon>Protomyces</taxon>
    </lineage>
</organism>
<dbReference type="STRING" id="56484.A0A1Y2FM98"/>
<dbReference type="InterPro" id="IPR013251">
    <property type="entry name" value="DASH_Spc19"/>
</dbReference>
<dbReference type="GO" id="GO:0008608">
    <property type="term" value="P:attachment of spindle microtubules to kinetochore"/>
    <property type="evidence" value="ECO:0007669"/>
    <property type="project" value="InterPro"/>
</dbReference>
<dbReference type="GO" id="GO:0005876">
    <property type="term" value="C:spindle microtubule"/>
    <property type="evidence" value="ECO:0007669"/>
    <property type="project" value="InterPro"/>
</dbReference>
<keyword evidence="8" id="KW-0995">Kinetochore</keyword>
<dbReference type="GO" id="GO:0042729">
    <property type="term" value="C:DASH complex"/>
    <property type="evidence" value="ECO:0007669"/>
    <property type="project" value="InterPro"/>
</dbReference>
<dbReference type="AlphaFoldDB" id="A0A1Y2FM98"/>
<evidence type="ECO:0000256" key="11">
    <source>
        <dbReference type="ARBA" id="ARBA00023328"/>
    </source>
</evidence>